<organism evidence="6 7">
    <name type="scientific">Desulfohalobium retbaense (strain ATCC 49708 / DSM 5692 / JCM 16813 / HR100)</name>
    <dbReference type="NCBI Taxonomy" id="485915"/>
    <lineage>
        <taxon>Bacteria</taxon>
        <taxon>Pseudomonadati</taxon>
        <taxon>Thermodesulfobacteriota</taxon>
        <taxon>Desulfovibrionia</taxon>
        <taxon>Desulfovibrionales</taxon>
        <taxon>Desulfohalobiaceae</taxon>
        <taxon>Desulfohalobium</taxon>
    </lineage>
</organism>
<feature type="compositionally biased region" description="Polar residues" evidence="4">
    <location>
        <begin position="261"/>
        <end position="275"/>
    </location>
</feature>
<dbReference type="STRING" id="485915.Dret_1157"/>
<dbReference type="SMART" id="SM00028">
    <property type="entry name" value="TPR"/>
    <property type="match status" value="4"/>
</dbReference>
<dbReference type="EMBL" id="CP001734">
    <property type="protein sequence ID" value="ACV68445.1"/>
    <property type="molecule type" value="Genomic_DNA"/>
</dbReference>
<dbReference type="InterPro" id="IPR007730">
    <property type="entry name" value="SPOR-like_dom"/>
</dbReference>
<dbReference type="PANTHER" id="PTHR44858:SF1">
    <property type="entry name" value="UDP-N-ACETYLGLUCOSAMINE--PEPTIDE N-ACETYLGLUCOSAMINYLTRANSFERASE SPINDLY-RELATED"/>
    <property type="match status" value="1"/>
</dbReference>
<dbReference type="Gene3D" id="3.30.70.1070">
    <property type="entry name" value="Sporulation related repeat"/>
    <property type="match status" value="1"/>
</dbReference>
<evidence type="ECO:0000256" key="2">
    <source>
        <dbReference type="ARBA" id="ARBA00022803"/>
    </source>
</evidence>
<keyword evidence="7" id="KW-1185">Reference proteome</keyword>
<evidence type="ECO:0000256" key="4">
    <source>
        <dbReference type="SAM" id="MobiDB-lite"/>
    </source>
</evidence>
<evidence type="ECO:0000256" key="3">
    <source>
        <dbReference type="PROSITE-ProRule" id="PRU00339"/>
    </source>
</evidence>
<feature type="repeat" description="TPR" evidence="3">
    <location>
        <begin position="68"/>
        <end position="101"/>
    </location>
</feature>
<dbReference type="GO" id="GO:0042834">
    <property type="term" value="F:peptidoglycan binding"/>
    <property type="evidence" value="ECO:0007669"/>
    <property type="project" value="InterPro"/>
</dbReference>
<dbReference type="eggNOG" id="COG0457">
    <property type="taxonomic scope" value="Bacteria"/>
</dbReference>
<dbReference type="InterPro" id="IPR027381">
    <property type="entry name" value="LytR/CpsA/Psr_C"/>
</dbReference>
<dbReference type="eggNOG" id="COG3147">
    <property type="taxonomic scope" value="Bacteria"/>
</dbReference>
<keyword evidence="2 3" id="KW-0802">TPR repeat</keyword>
<name>C8X1M3_DESRD</name>
<dbReference type="SUPFAM" id="SSF110997">
    <property type="entry name" value="Sporulation related repeat"/>
    <property type="match status" value="1"/>
</dbReference>
<dbReference type="Pfam" id="PF13414">
    <property type="entry name" value="TPR_11"/>
    <property type="match status" value="1"/>
</dbReference>
<dbReference type="Pfam" id="PF05036">
    <property type="entry name" value="SPOR"/>
    <property type="match status" value="1"/>
</dbReference>
<gene>
    <name evidence="6" type="ordered locus">Dret_1157</name>
</gene>
<sequence length="522" mass="57534">MNVRFPYRFSLLAETLAILLLLLTASGCATLPSSSNGGWWGSKQDREVITNEDIRQKLCTPRPLSRGPGFHFDQGVAFQGQGEHRLAIREFNKVLNQEPEHIKALNAKGVCLDRLGRFEQSIASYQAALELNPKLAYIHNNLGFSYYLQGKYRKAVEAYKKAISLNGNKSVYNHNLGLAYAQMGNFDQALAQFRTGGPSEPENTTRKTSATAPAADKDEALFQARVSEQERGQSDISKHVATTTEAHTGQTQTPIRPATEPTPSGQTDLSSGQTSDALEMRMNTDAATDSVPHSPEVIAQSPHQQEQQKEVRPDFAVQAGAFTYQRHAAELYFQLQERGYDAYIKKSAANGLYLVRVGEYSGHKEAKIAARSLSRVEDVETLATKEIDPCARTTITAAAKFEAVVVNQKDTLLQQPVLAVLNGNGVRHMARQTGQYLQDQGYSIGRIGNASHFNHTRTTIYYSPEMIPEAQSLAARLPEKCKLKPAHPLAMPTPSLRIIVGLDLVAHKKHLLNPTVALNTEL</sequence>
<protein>
    <submittedName>
        <fullName evidence="6">TPR repeat-containing protein</fullName>
    </submittedName>
</protein>
<dbReference type="PROSITE" id="PS51724">
    <property type="entry name" value="SPOR"/>
    <property type="match status" value="1"/>
</dbReference>
<evidence type="ECO:0000256" key="1">
    <source>
        <dbReference type="ARBA" id="ARBA00022737"/>
    </source>
</evidence>
<dbReference type="PROSITE" id="PS51257">
    <property type="entry name" value="PROKAR_LIPOPROTEIN"/>
    <property type="match status" value="1"/>
</dbReference>
<dbReference type="AlphaFoldDB" id="C8X1M3"/>
<dbReference type="HOGENOM" id="CLU_592809_0_0_7"/>
<dbReference type="SUPFAM" id="SSF48452">
    <property type="entry name" value="TPR-like"/>
    <property type="match status" value="1"/>
</dbReference>
<dbReference type="InterPro" id="IPR036680">
    <property type="entry name" value="SPOR-like_sf"/>
</dbReference>
<dbReference type="Pfam" id="PF13181">
    <property type="entry name" value="TPR_8"/>
    <property type="match status" value="1"/>
</dbReference>
<accession>C8X1M3</accession>
<feature type="domain" description="SPOR" evidence="5">
    <location>
        <begin position="309"/>
        <end position="386"/>
    </location>
</feature>
<evidence type="ECO:0000259" key="5">
    <source>
        <dbReference type="PROSITE" id="PS51724"/>
    </source>
</evidence>
<feature type="repeat" description="TPR" evidence="3">
    <location>
        <begin position="170"/>
        <end position="203"/>
    </location>
</feature>
<dbReference type="PROSITE" id="PS50005">
    <property type="entry name" value="TPR"/>
    <property type="match status" value="4"/>
</dbReference>
<feature type="region of interest" description="Disordered" evidence="4">
    <location>
        <begin position="193"/>
        <end position="275"/>
    </location>
</feature>
<dbReference type="PROSITE" id="PS50293">
    <property type="entry name" value="TPR_REGION"/>
    <property type="match status" value="1"/>
</dbReference>
<feature type="repeat" description="TPR" evidence="3">
    <location>
        <begin position="102"/>
        <end position="135"/>
    </location>
</feature>
<dbReference type="InterPro" id="IPR050498">
    <property type="entry name" value="Ycf3"/>
</dbReference>
<dbReference type="PANTHER" id="PTHR44858">
    <property type="entry name" value="TETRATRICOPEPTIDE REPEAT PROTEIN 6"/>
    <property type="match status" value="1"/>
</dbReference>
<reference evidence="6 7" key="2">
    <citation type="journal article" date="2010" name="Stand. Genomic Sci.">
        <title>Complete genome sequence of Desulfohalobium retbaense type strain (HR(100)).</title>
        <authorList>
            <person name="Spring S."/>
            <person name="Nolan M."/>
            <person name="Lapidus A."/>
            <person name="Glavina Del Rio T."/>
            <person name="Copeland A."/>
            <person name="Tice H."/>
            <person name="Cheng J.F."/>
            <person name="Lucas S."/>
            <person name="Land M."/>
            <person name="Chen F."/>
            <person name="Bruce D."/>
            <person name="Goodwin L."/>
            <person name="Pitluck S."/>
            <person name="Ivanova N."/>
            <person name="Mavromatis K."/>
            <person name="Mikhailova N."/>
            <person name="Pati A."/>
            <person name="Chen A."/>
            <person name="Palaniappan K."/>
            <person name="Hauser L."/>
            <person name="Chang Y.J."/>
            <person name="Jeffries C.D."/>
            <person name="Munk C."/>
            <person name="Kiss H."/>
            <person name="Chain P."/>
            <person name="Han C."/>
            <person name="Brettin T."/>
            <person name="Detter J.C."/>
            <person name="Schuler E."/>
            <person name="Goker M."/>
            <person name="Rohde M."/>
            <person name="Bristow J."/>
            <person name="Eisen J.A."/>
            <person name="Markowitz V."/>
            <person name="Hugenholtz P."/>
            <person name="Kyrpides N.C."/>
            <person name="Klenk H.P."/>
        </authorList>
    </citation>
    <scope>NUCLEOTIDE SEQUENCE [LARGE SCALE GENOMIC DNA]</scope>
    <source>
        <strain evidence="6 7">DSM 5692</strain>
    </source>
</reference>
<dbReference type="Pfam" id="PF13399">
    <property type="entry name" value="LytR_C"/>
    <property type="match status" value="1"/>
</dbReference>
<dbReference type="RefSeq" id="WP_015751596.1">
    <property type="nucleotide sequence ID" value="NC_013223.1"/>
</dbReference>
<feature type="compositionally biased region" description="Basic and acidic residues" evidence="4">
    <location>
        <begin position="227"/>
        <end position="238"/>
    </location>
</feature>
<dbReference type="OrthoDB" id="5469194at2"/>
<feature type="compositionally biased region" description="Low complexity" evidence="4">
    <location>
        <begin position="241"/>
        <end position="253"/>
    </location>
</feature>
<dbReference type="Gene3D" id="1.25.40.10">
    <property type="entry name" value="Tetratricopeptide repeat domain"/>
    <property type="match status" value="1"/>
</dbReference>
<keyword evidence="1" id="KW-0677">Repeat</keyword>
<evidence type="ECO:0000313" key="7">
    <source>
        <dbReference type="Proteomes" id="UP000001052"/>
    </source>
</evidence>
<dbReference type="InterPro" id="IPR011990">
    <property type="entry name" value="TPR-like_helical_dom_sf"/>
</dbReference>
<proteinExistence type="predicted"/>
<evidence type="ECO:0000313" key="6">
    <source>
        <dbReference type="EMBL" id="ACV68445.1"/>
    </source>
</evidence>
<dbReference type="KEGG" id="drt:Dret_1157"/>
<feature type="repeat" description="TPR" evidence="3">
    <location>
        <begin position="136"/>
        <end position="169"/>
    </location>
</feature>
<reference evidence="7" key="1">
    <citation type="submission" date="2009-09" db="EMBL/GenBank/DDBJ databases">
        <title>The complete chromosome of Desulfohalobium retbaense DSM 5692.</title>
        <authorList>
            <consortium name="US DOE Joint Genome Institute (JGI-PGF)"/>
            <person name="Lucas S."/>
            <person name="Copeland A."/>
            <person name="Lapidus A."/>
            <person name="Glavina del Rio T."/>
            <person name="Dalin E."/>
            <person name="Tice H."/>
            <person name="Bruce D."/>
            <person name="Goodwin L."/>
            <person name="Pitluck S."/>
            <person name="Kyrpides N."/>
            <person name="Mavromatis K."/>
            <person name="Ivanova N."/>
            <person name="Mikhailova N."/>
            <person name="Munk A.C."/>
            <person name="Brettin T."/>
            <person name="Detter J.C."/>
            <person name="Han C."/>
            <person name="Tapia R."/>
            <person name="Larimer F."/>
            <person name="Land M."/>
            <person name="Hauser L."/>
            <person name="Markowitz V."/>
            <person name="Cheng J.-F."/>
            <person name="Hugenholtz P."/>
            <person name="Woyke T."/>
            <person name="Wu D."/>
            <person name="Spring S."/>
            <person name="Klenk H.-P."/>
            <person name="Eisen J.A."/>
        </authorList>
    </citation>
    <scope>NUCLEOTIDE SEQUENCE [LARGE SCALE GENOMIC DNA]</scope>
    <source>
        <strain evidence="7">DSM 5692</strain>
    </source>
</reference>
<dbReference type="Gene3D" id="3.30.70.2390">
    <property type="match status" value="1"/>
</dbReference>
<dbReference type="InterPro" id="IPR019734">
    <property type="entry name" value="TPR_rpt"/>
</dbReference>
<dbReference type="Proteomes" id="UP000001052">
    <property type="component" value="Chromosome"/>
</dbReference>